<feature type="compositionally biased region" description="Polar residues" evidence="1">
    <location>
        <begin position="66"/>
        <end position="76"/>
    </location>
</feature>
<keyword evidence="2" id="KW-1133">Transmembrane helix</keyword>
<name>A0ABX0JYH7_9PROT</name>
<organism evidence="3 4">
    <name type="scientific">Acetobacter musti</name>
    <dbReference type="NCBI Taxonomy" id="864732"/>
    <lineage>
        <taxon>Bacteria</taxon>
        <taxon>Pseudomonadati</taxon>
        <taxon>Pseudomonadota</taxon>
        <taxon>Alphaproteobacteria</taxon>
        <taxon>Acetobacterales</taxon>
        <taxon>Acetobacteraceae</taxon>
        <taxon>Acetobacter</taxon>
    </lineage>
</organism>
<feature type="compositionally biased region" description="Low complexity" evidence="1">
    <location>
        <begin position="50"/>
        <end position="63"/>
    </location>
</feature>
<comment type="caution">
    <text evidence="3">The sequence shown here is derived from an EMBL/GenBank/DDBJ whole genome shotgun (WGS) entry which is preliminary data.</text>
</comment>
<sequence>MLSRALYFPVIVEKMHASSAWHVIIQRWRKRMSDNMTGPEATGNASVNDHSASSESGAGHAEGISVQENISAASPHQDTHADPVIPVAPNPVARLGTSTELSSDAGHMDRASVKELAQMLGAMMFVALLTAVGWHAAHYSGAWPY</sequence>
<keyword evidence="2" id="KW-0472">Membrane</keyword>
<dbReference type="RefSeq" id="WP_173584886.1">
    <property type="nucleotide sequence ID" value="NZ_WOTB01000039.1"/>
</dbReference>
<protein>
    <submittedName>
        <fullName evidence="3">Uncharacterized protein</fullName>
    </submittedName>
</protein>
<accession>A0ABX0JYH7</accession>
<feature type="transmembrane region" description="Helical" evidence="2">
    <location>
        <begin position="116"/>
        <end position="137"/>
    </location>
</feature>
<keyword evidence="4" id="KW-1185">Reference proteome</keyword>
<keyword evidence="2" id="KW-0812">Transmembrane</keyword>
<reference evidence="3 4" key="1">
    <citation type="journal article" date="2020" name="Int. J. Syst. Evol. Microbiol.">
        <title>Novel acetic acid bacteria from cider fermentations: Acetobacter conturbans sp. nov. and Acetobacter fallax sp. nov.</title>
        <authorList>
            <person name="Sombolestani A.S."/>
            <person name="Cleenwerck I."/>
            <person name="Cnockaert M."/>
            <person name="Borremans W."/>
            <person name="Wieme A.D."/>
            <person name="De Vuyst L."/>
            <person name="Vandamme P."/>
        </authorList>
    </citation>
    <scope>NUCLEOTIDE SEQUENCE [LARGE SCALE GENOMIC DNA]</scope>
    <source>
        <strain evidence="3 4">LMG 30640</strain>
    </source>
</reference>
<dbReference type="Proteomes" id="UP000635278">
    <property type="component" value="Unassembled WGS sequence"/>
</dbReference>
<dbReference type="EMBL" id="WOTB01000039">
    <property type="protein sequence ID" value="NHN86559.1"/>
    <property type="molecule type" value="Genomic_DNA"/>
</dbReference>
<evidence type="ECO:0000256" key="1">
    <source>
        <dbReference type="SAM" id="MobiDB-lite"/>
    </source>
</evidence>
<proteinExistence type="predicted"/>
<evidence type="ECO:0000313" key="3">
    <source>
        <dbReference type="EMBL" id="NHN86559.1"/>
    </source>
</evidence>
<evidence type="ECO:0000256" key="2">
    <source>
        <dbReference type="SAM" id="Phobius"/>
    </source>
</evidence>
<feature type="region of interest" description="Disordered" evidence="1">
    <location>
        <begin position="35"/>
        <end position="92"/>
    </location>
</feature>
<evidence type="ECO:0000313" key="4">
    <source>
        <dbReference type="Proteomes" id="UP000635278"/>
    </source>
</evidence>
<gene>
    <name evidence="3" type="ORF">GOB93_18270</name>
</gene>